<dbReference type="Proteomes" id="UP000887568">
    <property type="component" value="Unplaced"/>
</dbReference>
<keyword evidence="3" id="KW-0175">Coiled coil</keyword>
<evidence type="ECO:0000256" key="1">
    <source>
        <dbReference type="ARBA" id="ARBA00009689"/>
    </source>
</evidence>
<feature type="compositionally biased region" description="Polar residues" evidence="4">
    <location>
        <begin position="1292"/>
        <end position="1307"/>
    </location>
</feature>
<feature type="compositionally biased region" description="Basic and acidic residues" evidence="4">
    <location>
        <begin position="1386"/>
        <end position="1405"/>
    </location>
</feature>
<proteinExistence type="inferred from homology"/>
<feature type="compositionally biased region" description="Basic and acidic residues" evidence="4">
    <location>
        <begin position="587"/>
        <end position="615"/>
    </location>
</feature>
<feature type="domain" description="FAM193 C-terminal" evidence="5">
    <location>
        <begin position="1465"/>
        <end position="1519"/>
    </location>
</feature>
<feature type="compositionally biased region" description="Low complexity" evidence="4">
    <location>
        <begin position="1255"/>
        <end position="1284"/>
    </location>
</feature>
<dbReference type="PANTHER" id="PTHR15109:SF4">
    <property type="entry name" value="FAM193 C-TERMINAL DOMAIN-CONTAINING PROTEIN"/>
    <property type="match status" value="1"/>
</dbReference>
<dbReference type="InterPro" id="IPR029717">
    <property type="entry name" value="FAM193"/>
</dbReference>
<comment type="similarity">
    <text evidence="1">Belongs to the FAM193 family.</text>
</comment>
<name>A0A913Z104_PATMI</name>
<sequence>MSASDMKRSKRRRNKRGGGGGNAKPSRQQKQAGIGDQIITAAKTSATLSELNLDSIPQPLTQLPMRAINPYLQDHDYSQDREHCLLCRRERPDVPAHKVPPLTGDGKDTNQPNVTQVPLWLCPDCRRTVEEEERNATRNSQPPPLPQDFLLQPSFSPRLKLDGTLDLPASLLGTTAAKGSEATCSCERCRERREIAAEQEMVRQQLAESWSELSHVVRCVYWEAGTALAEDEDSSKLNLPHMKELLHRLCTHNPHQLFLQLELEVDDFLKEISGRLSRQLAAGYKSLAQVKQFVSMLLEEYDALCSAAKTLSGVLEQLEKEHLSKFQLTWLRHNMHMFHSTVYVPLGLREKSSHLMNELSQGTGTKEANLLRRYMKFDEDMTVIFVEWNACQQLIEKYHEEMSQDCLKTKQQMLSGDWEFLKTQKIFTDHFGLKTHSGNTGKDKTNSVKCHAARGVLGLLNENEAEHKGSTCKKKCPCDECSIARLTSSLLTPNFCEEISLKHLQEGANPDQLSALDKYLQNINPPDLSSTSSSSSEGSSEEDSDGVLQIFSRGDLTHSGFSSPRSEESDDSDDLDSNTSPSPTHNAAEEESGKRRVNGDGSSSDKEKSTRDGSLKDSTSNGRSSTCRACTASHMLSSSAFGTVNITDKVDLSAQPQSYLFYPNLANHQPLDLSHHGITAKHPFIHPHLYNPLTAQKTTKMATCQQLPTQQQQQQQTPFQLNVDTQEALRDHHGHTYGDWKSGPFESAKMTLSSRGYSSGHSTDPDLLQSVRAALHQSNCKTATERAPSLNTPASDQPCKQHAGKMQTDATSNKKRANHVCTEATTNGTVTATAATTTKEHSVQHHHHHHSNQSSTESSKKTRSDSGSDRCARHTLPAAKPPTTTSAVMQAYQQQCSQLGHTGVLTNGLHGGGGDAPPQGSKKKKADDDVILVDASLANGELLYCGDDRSLQSCLYHGHPATAGVIDPQTGLCTSAMQTATSTPTSASVCSDPDCETHNCIMDEDMYGNCYDDRGSSNGNRERESKHCDCYYCEFFGHGGPQPAPTSRNYTENRDRLRLKLRDRQKRQSKDQSPSSADHNHEFDQFDHLDLSDDRTLDDLLSFINGEQQRQKSNAKTKAAKRNRQKQRKAEEKAKQEEEQEAMRQEELRRLMEEEQRKHEAAAAAAAAEEAARQEQQRQQQEREKAERQLQQKQQQQKTGKPEAPTLKNKKKGSKENQQQQGSKQQQQQQQKHNQSNGQSATSNQQKQSTNRQSPTKQVTQPQQATKQQQPAPAETPNSNSKSSTNKDKTKQQPQQASKQDSSTASSNQQEKNQKNQQHPTKPKQAAEQDSNHTNNHKQQNGKLNPKKVAENGNDNNHQLKKAPQAPAANINKTGSNKKQPQAQENHNKQKDTIKQKEDTKEKNHITSKTQPSHPSAKKAENQILVTKQEKIAVNGVANEPQTNGNIKKKKKKRNSSENPNASIDEIFMPKENADMADMDETEREIEDFKRFCMALTPAPKKEKVVFSMKELTLKKGTVPAH</sequence>
<reference evidence="6" key="1">
    <citation type="submission" date="2022-11" db="UniProtKB">
        <authorList>
            <consortium name="EnsemblMetazoa"/>
        </authorList>
    </citation>
    <scope>IDENTIFICATION</scope>
</reference>
<feature type="compositionally biased region" description="Basic and acidic residues" evidence="4">
    <location>
        <begin position="1061"/>
        <end position="1070"/>
    </location>
</feature>
<feature type="compositionally biased region" description="Polar residues" evidence="4">
    <location>
        <begin position="616"/>
        <end position="626"/>
    </location>
</feature>
<keyword evidence="7" id="KW-1185">Reference proteome</keyword>
<feature type="compositionally biased region" description="Basic and acidic residues" evidence="4">
    <location>
        <begin position="1170"/>
        <end position="1190"/>
    </location>
</feature>
<feature type="region of interest" description="Disordered" evidence="4">
    <location>
        <begin position="1"/>
        <end position="36"/>
    </location>
</feature>
<feature type="compositionally biased region" description="Low complexity" evidence="4">
    <location>
        <begin position="1308"/>
        <end position="1318"/>
    </location>
</feature>
<feature type="compositionally biased region" description="Polar residues" evidence="4">
    <location>
        <begin position="1371"/>
        <end position="1385"/>
    </location>
</feature>
<dbReference type="OMA" id="XALPPAP"/>
<feature type="region of interest" description="Disordered" evidence="4">
    <location>
        <begin position="1104"/>
        <end position="1467"/>
    </location>
</feature>
<dbReference type="OrthoDB" id="10044608at2759"/>
<feature type="compositionally biased region" description="Basic and acidic residues" evidence="4">
    <location>
        <begin position="1128"/>
        <end position="1161"/>
    </location>
</feature>
<dbReference type="GeneID" id="119719936"/>
<dbReference type="InterPro" id="IPR031802">
    <property type="entry name" value="FAM193_C"/>
</dbReference>
<accession>A0A913Z104</accession>
<organism evidence="6 7">
    <name type="scientific">Patiria miniata</name>
    <name type="common">Bat star</name>
    <name type="synonym">Asterina miniata</name>
    <dbReference type="NCBI Taxonomy" id="46514"/>
    <lineage>
        <taxon>Eukaryota</taxon>
        <taxon>Metazoa</taxon>
        <taxon>Echinodermata</taxon>
        <taxon>Eleutherozoa</taxon>
        <taxon>Asterozoa</taxon>
        <taxon>Asteroidea</taxon>
        <taxon>Valvatacea</taxon>
        <taxon>Valvatida</taxon>
        <taxon>Asterinidae</taxon>
        <taxon>Patiria</taxon>
    </lineage>
</organism>
<feature type="compositionally biased region" description="Basic and acidic residues" evidence="4">
    <location>
        <begin position="858"/>
        <end position="872"/>
    </location>
</feature>
<feature type="region of interest" description="Disordered" evidence="4">
    <location>
        <begin position="522"/>
        <end position="626"/>
    </location>
</feature>
<feature type="region of interest" description="Disordered" evidence="4">
    <location>
        <begin position="837"/>
        <end position="889"/>
    </location>
</feature>
<feature type="compositionally biased region" description="Low complexity" evidence="4">
    <location>
        <begin position="1216"/>
        <end position="1240"/>
    </location>
</feature>
<feature type="compositionally biased region" description="Polar residues" evidence="4">
    <location>
        <begin position="1241"/>
        <end position="1254"/>
    </location>
</feature>
<evidence type="ECO:0000313" key="7">
    <source>
        <dbReference type="Proteomes" id="UP000887568"/>
    </source>
</evidence>
<feature type="region of interest" description="Disordered" evidence="4">
    <location>
        <begin position="1061"/>
        <end position="1083"/>
    </location>
</feature>
<feature type="region of interest" description="Disordered" evidence="4">
    <location>
        <begin position="779"/>
        <end position="823"/>
    </location>
</feature>
<evidence type="ECO:0000259" key="5">
    <source>
        <dbReference type="Pfam" id="PF15914"/>
    </source>
</evidence>
<dbReference type="PANTHER" id="PTHR15109">
    <property type="entry name" value="AGAP004327-PA"/>
    <property type="match status" value="1"/>
</dbReference>
<feature type="compositionally biased region" description="Polar residues" evidence="4">
    <location>
        <begin position="1332"/>
        <end position="1343"/>
    </location>
</feature>
<dbReference type="RefSeq" id="XP_038045347.1">
    <property type="nucleotide sequence ID" value="XM_038189419.1"/>
</dbReference>
<evidence type="ECO:0000313" key="6">
    <source>
        <dbReference type="EnsemblMetazoa" id="XP_038045347.1"/>
    </source>
</evidence>
<keyword evidence="2" id="KW-0597">Phosphoprotein</keyword>
<feature type="compositionally biased region" description="Basic residues" evidence="4">
    <location>
        <begin position="1113"/>
        <end position="1127"/>
    </location>
</feature>
<dbReference type="EnsemblMetazoa" id="XM_038189419.1">
    <property type="protein sequence ID" value="XP_038045347.1"/>
    <property type="gene ID" value="LOC119719936"/>
</dbReference>
<dbReference type="Pfam" id="PF15914">
    <property type="entry name" value="FAM193_C"/>
    <property type="match status" value="1"/>
</dbReference>
<evidence type="ECO:0000256" key="4">
    <source>
        <dbReference type="SAM" id="MobiDB-lite"/>
    </source>
</evidence>
<evidence type="ECO:0000256" key="3">
    <source>
        <dbReference type="ARBA" id="ARBA00023054"/>
    </source>
</evidence>
<evidence type="ECO:0000256" key="2">
    <source>
        <dbReference type="ARBA" id="ARBA00022553"/>
    </source>
</evidence>
<protein>
    <recommendedName>
        <fullName evidence="5">FAM193 C-terminal domain-containing protein</fullName>
    </recommendedName>
</protein>
<feature type="region of interest" description="Disordered" evidence="4">
    <location>
        <begin position="903"/>
        <end position="926"/>
    </location>
</feature>
<feature type="compositionally biased region" description="Low complexity" evidence="4">
    <location>
        <begin position="529"/>
        <end position="538"/>
    </location>
</feature>